<gene>
    <name evidence="2" type="ORF">JOF48_002249</name>
</gene>
<proteinExistence type="predicted"/>
<keyword evidence="1" id="KW-0472">Membrane</keyword>
<evidence type="ECO:0000256" key="1">
    <source>
        <dbReference type="SAM" id="Phobius"/>
    </source>
</evidence>
<sequence length="81" mass="8846">MKRAAQVFLGIVMIAVLFAWVILRHEEPLSEWASSSNFVGWAFHGFALLSFLGGTALIATAWAHGREDGRDGITGDPETDE</sequence>
<feature type="transmembrane region" description="Helical" evidence="1">
    <location>
        <begin position="7"/>
        <end position="23"/>
    </location>
</feature>
<comment type="caution">
    <text evidence="2">The sequence shown here is derived from an EMBL/GenBank/DDBJ whole genome shotgun (WGS) entry which is preliminary data.</text>
</comment>
<name>A0ABS4YYB4_9MICC</name>
<accession>A0ABS4YYB4</accession>
<protein>
    <submittedName>
        <fullName evidence="2">Uncharacterized protein</fullName>
    </submittedName>
</protein>
<keyword evidence="3" id="KW-1185">Reference proteome</keyword>
<dbReference type="Proteomes" id="UP000711614">
    <property type="component" value="Unassembled WGS sequence"/>
</dbReference>
<evidence type="ECO:0000313" key="3">
    <source>
        <dbReference type="Proteomes" id="UP000711614"/>
    </source>
</evidence>
<keyword evidence="1" id="KW-0812">Transmembrane</keyword>
<keyword evidence="1" id="KW-1133">Transmembrane helix</keyword>
<reference evidence="2 3" key="1">
    <citation type="submission" date="2021-03" db="EMBL/GenBank/DDBJ databases">
        <title>Sequencing the genomes of 1000 actinobacteria strains.</title>
        <authorList>
            <person name="Klenk H.-P."/>
        </authorList>
    </citation>
    <scope>NUCLEOTIDE SEQUENCE [LARGE SCALE GENOMIC DNA]</scope>
    <source>
        <strain evidence="2 3">DSM 16005</strain>
    </source>
</reference>
<dbReference type="RefSeq" id="WP_209680736.1">
    <property type="nucleotide sequence ID" value="NZ_JAGIOI010000001.1"/>
</dbReference>
<evidence type="ECO:0000313" key="2">
    <source>
        <dbReference type="EMBL" id="MBP2413450.1"/>
    </source>
</evidence>
<organism evidence="2 3">
    <name type="scientific">Arthrobacter stackebrandtii</name>
    <dbReference type="NCBI Taxonomy" id="272161"/>
    <lineage>
        <taxon>Bacteria</taxon>
        <taxon>Bacillati</taxon>
        <taxon>Actinomycetota</taxon>
        <taxon>Actinomycetes</taxon>
        <taxon>Micrococcales</taxon>
        <taxon>Micrococcaceae</taxon>
        <taxon>Arthrobacter</taxon>
    </lineage>
</organism>
<feature type="transmembrane region" description="Helical" evidence="1">
    <location>
        <begin position="43"/>
        <end position="63"/>
    </location>
</feature>
<dbReference type="EMBL" id="JAGIOI010000001">
    <property type="protein sequence ID" value="MBP2413450.1"/>
    <property type="molecule type" value="Genomic_DNA"/>
</dbReference>